<organism evidence="2 3">
    <name type="scientific">Mycobacterium phage ZygoTaiga</name>
    <dbReference type="NCBI Taxonomy" id="1566994"/>
    <lineage>
        <taxon>Viruses</taxon>
        <taxon>Duplodnaviria</taxon>
        <taxon>Heunggongvirae</taxon>
        <taxon>Uroviricota</taxon>
        <taxon>Caudoviricetes</taxon>
        <taxon>Ceeclamvirinae</taxon>
        <taxon>Bixzunavirus</taxon>
        <taxon>Bixzunavirus Bxz1</taxon>
    </lineage>
</organism>
<feature type="compositionally biased region" description="Polar residues" evidence="1">
    <location>
        <begin position="229"/>
        <end position="240"/>
    </location>
</feature>
<evidence type="ECO:0000313" key="2">
    <source>
        <dbReference type="EMBL" id="AIX12692.1"/>
    </source>
</evidence>
<protein>
    <submittedName>
        <fullName evidence="2">Uncharacterized protein</fullName>
    </submittedName>
</protein>
<reference evidence="2 3" key="1">
    <citation type="submission" date="2014-10" db="EMBL/GenBank/DDBJ databases">
        <authorList>
            <person name="Aguirre C.A."/>
            <person name="Archer J.A."/>
            <person name="Bates T."/>
            <person name="Ion J.M."/>
            <person name="Krejcarek O.E."/>
            <person name="Mitchell C.L."/>
            <person name="Montgomery E.A."/>
            <person name="Soder N.A."/>
            <person name="Verduzco J.A."/>
            <person name="Scherer A.E."/>
            <person name="Westholm D.E."/>
            <person name="Serrano M.G."/>
            <person name="Buck G."/>
            <person name="Lee V."/>
            <person name="Wang Y."/>
            <person name="Carvalho R."/>
            <person name="Voegtly L."/>
            <person name="Shi R."/>
            <person name="Duckworth R."/>
            <person name="Johnson A."/>
            <person name="Loviza R."/>
            <person name="Walstead R."/>
            <person name="Shah Z."/>
            <person name="Kiflezghi M."/>
            <person name="Wade K."/>
            <person name="Anders K.R."/>
            <person name="Braun M.A."/>
            <person name="Delesalle V.A."/>
            <person name="Hughes L.E."/>
            <person name="Ware V.C."/>
            <person name="Bradley K.W."/>
            <person name="Barker L.P."/>
            <person name="Asai D.J."/>
            <person name="Bowman C.A."/>
            <person name="Russell D.A."/>
            <person name="Pope W.H."/>
            <person name="Jacobs-Sera D."/>
            <person name="Hendrix R.W."/>
            <person name="Hatfull G.F."/>
        </authorList>
    </citation>
    <scope>NUCLEOTIDE SEQUENCE [LARGE SCALE GENOMIC DNA]</scope>
</reference>
<name>A0A0A0YQ77_9CAUD</name>
<gene>
    <name evidence="2" type="ORF">PBI_ZYGOTAIGA_11</name>
</gene>
<proteinExistence type="predicted"/>
<evidence type="ECO:0000256" key="1">
    <source>
        <dbReference type="SAM" id="MobiDB-lite"/>
    </source>
</evidence>
<sequence>MPESITDKRGAALAREILTIIEAEEAALARACESLDAVIRTPRPTQTVWNQGVWGQVDFEQMPPRSTIEYLDPETITGHSDILEVDDQVPLVAISGGGPSCGTALCFAGHASLMVGDRFVMALDEKTVAPLRTGKVRRSLRHFLNRYRDRAAMSRYGDGLVASVVVTPEREVIRVEDRARNLLGLSKSEASALFSPVNTLADLRWYVEMMERGQNLITGKPKRGRRSMSGLTNTITRLET</sequence>
<dbReference type="EMBL" id="KM881426">
    <property type="protein sequence ID" value="AIX12692.1"/>
    <property type="molecule type" value="Genomic_DNA"/>
</dbReference>
<evidence type="ECO:0000313" key="3">
    <source>
        <dbReference type="Proteomes" id="UP000223157"/>
    </source>
</evidence>
<dbReference type="Proteomes" id="UP000223157">
    <property type="component" value="Genome"/>
</dbReference>
<accession>A0A0A0YQ77</accession>
<feature type="region of interest" description="Disordered" evidence="1">
    <location>
        <begin position="218"/>
        <end position="240"/>
    </location>
</feature>